<organism evidence="1 2">
    <name type="scientific">Bauhinia variegata</name>
    <name type="common">Purple orchid tree</name>
    <name type="synonym">Phanera variegata</name>
    <dbReference type="NCBI Taxonomy" id="167791"/>
    <lineage>
        <taxon>Eukaryota</taxon>
        <taxon>Viridiplantae</taxon>
        <taxon>Streptophyta</taxon>
        <taxon>Embryophyta</taxon>
        <taxon>Tracheophyta</taxon>
        <taxon>Spermatophyta</taxon>
        <taxon>Magnoliopsida</taxon>
        <taxon>eudicotyledons</taxon>
        <taxon>Gunneridae</taxon>
        <taxon>Pentapetalae</taxon>
        <taxon>rosids</taxon>
        <taxon>fabids</taxon>
        <taxon>Fabales</taxon>
        <taxon>Fabaceae</taxon>
        <taxon>Cercidoideae</taxon>
        <taxon>Cercideae</taxon>
        <taxon>Bauhiniinae</taxon>
        <taxon>Bauhinia</taxon>
    </lineage>
</organism>
<evidence type="ECO:0000313" key="1">
    <source>
        <dbReference type="EMBL" id="KAI4327519.1"/>
    </source>
</evidence>
<reference evidence="1 2" key="1">
    <citation type="journal article" date="2022" name="DNA Res.">
        <title>Chromosomal-level genome assembly of the orchid tree Bauhinia variegata (Leguminosae; Cercidoideae) supports the allotetraploid origin hypothesis of Bauhinia.</title>
        <authorList>
            <person name="Zhong Y."/>
            <person name="Chen Y."/>
            <person name="Zheng D."/>
            <person name="Pang J."/>
            <person name="Liu Y."/>
            <person name="Luo S."/>
            <person name="Meng S."/>
            <person name="Qian L."/>
            <person name="Wei D."/>
            <person name="Dai S."/>
            <person name="Zhou R."/>
        </authorList>
    </citation>
    <scope>NUCLEOTIDE SEQUENCE [LARGE SCALE GENOMIC DNA]</scope>
    <source>
        <strain evidence="1">BV-YZ2020</strain>
    </source>
</reference>
<dbReference type="Proteomes" id="UP000828941">
    <property type="component" value="Chromosome 8"/>
</dbReference>
<evidence type="ECO:0000313" key="2">
    <source>
        <dbReference type="Proteomes" id="UP000828941"/>
    </source>
</evidence>
<protein>
    <submittedName>
        <fullName evidence="1">Uncharacterized protein</fullName>
    </submittedName>
</protein>
<sequence length="3185" mass="359172">MLLQNVIRRRLLSLLQPWLLEEPEFELKLGFIKSLAVVKNLRFDVSVLNQFFDEPAGLFLKEVTVEHLSFRFSGWYTPAFTIEVHGVRVVQSFVKPEEEGYHSRLRTSKYDYSENLTKKLWGLDPEGCDLHGLLERILFSIPSRKKFTTSLSNLILKHCHLEVHNIHVEVHFPILNDMFMCFGEIKELSARPEYLRHRCLLVGLLGAIFHQLRESSCTIDGIGIKVGFKKGDHGDCILLSSDLYILIKLSDLKLADCSLYFPKLIFSFSPDDISLYLAFDKLLHNMYNHPRSARELWKIAASRISHVTVNPRLSLHKFVGIISQWVQYVNAYENLLLIVGYSSDHLLKRSISKMSQNKLILSSARDQWHVISDIGKKLPVEGVALGRRIARHRAAMKVQSDGYKEYSNSSPFNFFRYFLPILALISVIWKVISKIIHSLANIIFLRKRLVQDPDIDEPFGSVIKHPWQRCCFVLNFGKITITVSPINEIQSSVQENLQSHMGIGQSAFLSFCLFIDALLLVSLEDIFEQKYFLSCGQMKVKLSPLKVSPETRTMNLLNSDRRKSEEGINEIESILWIEPAKIFLLSESNATCAEGSRDSHLEKFLGKICLSWKGICNNFKEGEIEYSENPCFLWEIGRSITYPGFKNPNFSFCECGLMLGKLNLTLACPSLPSVFLLLSQIQHALRWEDKGVASVASNSSIDKPQISWITEYECYLKGLMMALLRMLPEKHIQFGVFIDGPCVRFLQGNETHPYGQDINDIVNQNSFDLTFDFHDFEVAAGSPSLFGMTPLTGPLGFDKAESEYIRLEPQPIQIPKPNNKEYTSWGNISFGSYLRLNGLSACLGKSAEKGQIQLFQLKPITIHLSSFREYIYSLSTTMVAFSAAVDITAGGLTVLAFLDEMYMIYQAISSLYYVVSYLYSSIEAIDWVHNEIMNQEVLFAIPESVEANVGETPLTNSMCPFSINGTCRLKSVDLILHKSRKSERVFGFLTSDKLAEQRLPDCGIWITLEQTTIVISCEEGKMDLFTDLSRIMFLIFKYQNPIGKSNDHIVLEDLLSQSVNCLHEISFSSCIFNLYWRLPWNASSPQNEYKTFGISNSGGNVSNLVRDSLLTSSSERSNDEFHSFVKEIGSATDILDPASTSCWLSMNVKVGMVYIGRISLKNDLVRAHRLNKLLSLLSIVGQFQKISWETQGGVIVLETTSLAMASDCYSSYLHCVGSLTLDTQRPNKHIVRTEPSEMRYNLTDENDQETICTSRQAQRGLPDDFAFSLSQFSLVCVLENEPGGFRELVLEVDIHLKLELATTGRKLTFDLSHLSIISQVLIESVEDEMQIPHFSSVISKDSPSHFASGVPPSEFQNFIKFNSTDDASTSRGIPLKRYYKDSFVSEIFHFSHQNDVLKDLRASLSLKRADTGSLHLSEGWCGIGSLSGFDMTLSLSEIQAILSTASSFSGASSQKATGEVDGNHWSTNQEFDNNLEAMIPNGAIVAIRDVSQHMYFTVEGEERNFNVGGTIHYSLVGERALFRVKHCFERRWNSTVLWFSLISLYAKNDKGVPLRLNYSPGSCLIDISCTNDGGSALWRVHYCEGESSKGVTDWDGYNQFAKRTFYLVNKKNDSAVAFIDGVPEFVSKPGNPFKFKILHDLCNFSDVTDPTSNLIMAPPTSLPMDEDRISWLDGKISRIDFKIEKISLNVVHELSDAEDFFPLISGNINNTQLIIQRLATKYRVISTSTAVVHYFHAPRNLWEELLHPVEICFFYRSNFQTRSSEYSSNAVPVNIYFRTKELDISLSELSLDVLLFMIGKLNLSGPYSLRSSMVLANCCKVENQSGLNLLIHFNKERLTIARKQSTSILLRRHYDFTKQDSEAADHISIQLADVGSFATSSIRLSLSEAQAAWRTRIMSNEASRTYPGPYLVINISRKTEDGLSVIVSPLIRIHNETGFLLELQFQRPQPKEDEFASVSLKPGDSIDDSMAMFDAMKFSGGVKRALMSLSLGNFLLSFRPEMTKDLINSESSLSAEWSDYIKGGKSVRLSGIFDKLNYRVRKALLVKSDKCSFSTAHCILKSEDVPVANMHFLIQTISRDVPVETPDKSGVMFTNENAPVSLQQQKEIYILPTVRMTNLLHSEIDVLLSETDTFNPIGYDIIGKQAKISSGSTVDFYANPAVIYFIVTLTASNSSSRPVNSGDCVKKLLKQKNDARNLDINLDFGGGNFFAILRLYRGNRGILEAVVFTSYAIKNDTEFPVYVLASKRRPLSRSELDNINSSIPFELGLCLPPKSTRSWFLKSKKVQLKLLEDHTSETLLDLDTLSGLTELSFGKEDGCGIKSIIKLGLSTGPSSGEIAVPSQTVTLVPRYVISNESEECIIVRQCYLQDDMEGTISINSKQQTTLQLKEGFCKKRESSLFEHFIRKHRSASDNSLLYIQIQTNEPGLGWSGPVCIASLGRFFLKFRKQTNQDAVPDGNMAKFAAVHVVEEGSTLVLHFYKPPNMSLPYRIENCLHGLSITYYQKDSFEPEVLGSACSADYVWDDITLPHRLVVRINDSLQLREISLDKVRSWKPFYKLRQQTVLAPRLLLDKRSGDQKANSSELNVMEMAKVGYEIYAEGPTRVLRICERSDSFKRDTVLDWCAKIQIRVSQFAVHLLEHVKQEEDENEPTDFTQIVVARVENLNFSTVSSNQQKYNAISVQHLNLELKWNGAPFASMLRRQQLDYSDSNDSVLKIVFILPMSSSNVKQVSYSSIFLQPMVLNLDEETLMKIASFWRTSLSDSESQRYYFDHFEIHPIKITANFIPGESQSSYSSAQETLRSLLHSVVKVPPIKKMVVELNGVLITHALITVRELFIRCAQHYSWYAMRAIYIAKGSPLLPPDFVSIFDDLASSSLDVFFDPSRGSTMNLPGFTLGTFKFISKCIQGEGFSGTKRYFGDLGKTLRSAGSNVAFAAVAEISDSVLKGAEANGFNGMLSGFHQGILKLAMEPSFLGTALLEGGPDRKITLDRSPGVDELYIEGYIQAMLDTIYRQEYLRVRVIDNQVILKNLPPNHSLINEIMDRVKEFLVSKALIKGDPSTSSHPLRHLRGETEWKIGPTMLTLCEHLFVSFAIRMLRRQANKFLGNINLKGESKDGNEVVEPGNSSHNKEQKLKIIWKWGIGKFVFSGILAYIDGRLCRCIPNPVARRVVSGFVLSYIDQNDDK</sequence>
<proteinExistence type="predicted"/>
<accession>A0ACB9MVM3</accession>
<name>A0ACB9MVM3_BAUVA</name>
<keyword evidence="2" id="KW-1185">Reference proteome</keyword>
<dbReference type="EMBL" id="CM039433">
    <property type="protein sequence ID" value="KAI4327519.1"/>
    <property type="molecule type" value="Genomic_DNA"/>
</dbReference>
<gene>
    <name evidence="1" type="ORF">L6164_019969</name>
</gene>
<comment type="caution">
    <text evidence="1">The sequence shown here is derived from an EMBL/GenBank/DDBJ whole genome shotgun (WGS) entry which is preliminary data.</text>
</comment>